<evidence type="ECO:0000313" key="1">
    <source>
        <dbReference type="EMBL" id="CRK30941.1"/>
    </source>
</evidence>
<sequence length="189" mass="21427">MELQAQHKDQQSFLEAVAAVVPEHEAQVNSWISSQPPNLSFGAPPEQDDVYRFVLRGHAIDLFELIYWPFISAYLTCEDLRRNFASTSSSIAHYAERSLHYHLTCSRSALVLLGASIKYETTRAQGTDRGRTTVTLPQGWQEGIDDIVNLIDYWGNETRDFGKIRTVLNQGRMPTNGSASWTYAPHTYM</sequence>
<reference evidence="2" key="1">
    <citation type="submission" date="2015-05" db="EMBL/GenBank/DDBJ databases">
        <authorList>
            <person name="Fogelqvist Johan"/>
        </authorList>
    </citation>
    <scope>NUCLEOTIDE SEQUENCE [LARGE SCALE GENOMIC DNA]</scope>
</reference>
<dbReference type="AlphaFoldDB" id="A0A0G4M9Z6"/>
<dbReference type="EMBL" id="CVQI01023335">
    <property type="protein sequence ID" value="CRK30941.1"/>
    <property type="molecule type" value="Genomic_DNA"/>
</dbReference>
<gene>
    <name evidence="1" type="ORF">BN1723_003693</name>
</gene>
<dbReference type="Proteomes" id="UP000045706">
    <property type="component" value="Unassembled WGS sequence"/>
</dbReference>
<evidence type="ECO:0000313" key="2">
    <source>
        <dbReference type="Proteomes" id="UP000045706"/>
    </source>
</evidence>
<organism evidence="1 2">
    <name type="scientific">Verticillium longisporum</name>
    <name type="common">Verticillium dahliae var. longisporum</name>
    <dbReference type="NCBI Taxonomy" id="100787"/>
    <lineage>
        <taxon>Eukaryota</taxon>
        <taxon>Fungi</taxon>
        <taxon>Dikarya</taxon>
        <taxon>Ascomycota</taxon>
        <taxon>Pezizomycotina</taxon>
        <taxon>Sordariomycetes</taxon>
        <taxon>Hypocreomycetidae</taxon>
        <taxon>Glomerellales</taxon>
        <taxon>Plectosphaerellaceae</taxon>
        <taxon>Verticillium</taxon>
    </lineage>
</organism>
<name>A0A0G4M9Z6_VERLO</name>
<accession>A0A0G4M9Z6</accession>
<protein>
    <submittedName>
        <fullName evidence="1">Uncharacterized protein</fullName>
    </submittedName>
</protein>
<proteinExistence type="predicted"/>